<evidence type="ECO:0000256" key="2">
    <source>
        <dbReference type="ARBA" id="ARBA00022692"/>
    </source>
</evidence>
<feature type="transmembrane region" description="Helical" evidence="5">
    <location>
        <begin position="153"/>
        <end position="171"/>
    </location>
</feature>
<protein>
    <submittedName>
        <fullName evidence="7">Sulfate permease</fullName>
    </submittedName>
</protein>
<dbReference type="GO" id="GO:0016020">
    <property type="term" value="C:membrane"/>
    <property type="evidence" value="ECO:0007669"/>
    <property type="project" value="UniProtKB-SubCell"/>
</dbReference>
<gene>
    <name evidence="7" type="ORF">NS220_12990</name>
</gene>
<keyword evidence="4 5" id="KW-0472">Membrane</keyword>
<dbReference type="AlphaFoldDB" id="A0A147EVB5"/>
<organism evidence="7 8">
    <name type="scientific">Microbacterium testaceum</name>
    <name type="common">Aureobacterium testaceum</name>
    <name type="synonym">Brevibacterium testaceum</name>
    <dbReference type="NCBI Taxonomy" id="2033"/>
    <lineage>
        <taxon>Bacteria</taxon>
        <taxon>Bacillati</taxon>
        <taxon>Actinomycetota</taxon>
        <taxon>Actinomycetes</taxon>
        <taxon>Micrococcales</taxon>
        <taxon>Microbacteriaceae</taxon>
        <taxon>Microbacterium</taxon>
    </lineage>
</organism>
<dbReference type="InterPro" id="IPR036513">
    <property type="entry name" value="STAS_dom_sf"/>
</dbReference>
<feature type="domain" description="STAS" evidence="6">
    <location>
        <begin position="416"/>
        <end position="484"/>
    </location>
</feature>
<feature type="transmembrane region" description="Helical" evidence="5">
    <location>
        <begin position="326"/>
        <end position="346"/>
    </location>
</feature>
<comment type="caution">
    <text evidence="7">The sequence shown here is derived from an EMBL/GenBank/DDBJ whole genome shotgun (WGS) entry which is preliminary data.</text>
</comment>
<evidence type="ECO:0000256" key="5">
    <source>
        <dbReference type="SAM" id="Phobius"/>
    </source>
</evidence>
<name>A0A147EVB5_MICTE</name>
<keyword evidence="2 5" id="KW-0812">Transmembrane</keyword>
<dbReference type="OrthoDB" id="9771198at2"/>
<evidence type="ECO:0000256" key="4">
    <source>
        <dbReference type="ARBA" id="ARBA00023136"/>
    </source>
</evidence>
<dbReference type="RefSeq" id="WP_058624462.1">
    <property type="nucleotide sequence ID" value="NZ_LDRT01000089.1"/>
</dbReference>
<dbReference type="Gene3D" id="3.30.750.24">
    <property type="entry name" value="STAS domain"/>
    <property type="match status" value="1"/>
</dbReference>
<dbReference type="Pfam" id="PF00916">
    <property type="entry name" value="Sulfate_transp"/>
    <property type="match status" value="1"/>
</dbReference>
<dbReference type="InterPro" id="IPR002645">
    <property type="entry name" value="STAS_dom"/>
</dbReference>
<feature type="transmembrane region" description="Helical" evidence="5">
    <location>
        <begin position="380"/>
        <end position="398"/>
    </location>
</feature>
<dbReference type="PANTHER" id="PTHR43310">
    <property type="entry name" value="SULFATE TRANSPORTER YBAR-RELATED"/>
    <property type="match status" value="1"/>
</dbReference>
<dbReference type="PATRIC" id="fig|2033.6.peg.3899"/>
<feature type="transmembrane region" description="Helical" evidence="5">
    <location>
        <begin position="99"/>
        <end position="117"/>
    </location>
</feature>
<dbReference type="InterPro" id="IPR011547">
    <property type="entry name" value="SLC26A/SulP_dom"/>
</dbReference>
<proteinExistence type="predicted"/>
<feature type="transmembrane region" description="Helical" evidence="5">
    <location>
        <begin position="55"/>
        <end position="71"/>
    </location>
</feature>
<feature type="transmembrane region" description="Helical" evidence="5">
    <location>
        <begin position="129"/>
        <end position="147"/>
    </location>
</feature>
<accession>A0A147EVB5</accession>
<evidence type="ECO:0000259" key="6">
    <source>
        <dbReference type="PROSITE" id="PS50801"/>
    </source>
</evidence>
<evidence type="ECO:0000256" key="1">
    <source>
        <dbReference type="ARBA" id="ARBA00004141"/>
    </source>
</evidence>
<dbReference type="InterPro" id="IPR052706">
    <property type="entry name" value="Membrane-Transporter-like"/>
</dbReference>
<dbReference type="Proteomes" id="UP000075025">
    <property type="component" value="Unassembled WGS sequence"/>
</dbReference>
<evidence type="ECO:0000256" key="3">
    <source>
        <dbReference type="ARBA" id="ARBA00022989"/>
    </source>
</evidence>
<dbReference type="PROSITE" id="PS50801">
    <property type="entry name" value="STAS"/>
    <property type="match status" value="1"/>
</dbReference>
<feature type="transmembrane region" description="Helical" evidence="5">
    <location>
        <begin position="222"/>
        <end position="243"/>
    </location>
</feature>
<dbReference type="Pfam" id="PF01740">
    <property type="entry name" value="STAS"/>
    <property type="match status" value="1"/>
</dbReference>
<keyword evidence="3 5" id="KW-1133">Transmembrane helix</keyword>
<dbReference type="PANTHER" id="PTHR43310:SF1">
    <property type="entry name" value="SULFATE TRANSPORTER YBAR-RELATED"/>
    <property type="match status" value="1"/>
</dbReference>
<reference evidence="7 8" key="1">
    <citation type="journal article" date="2016" name="Front. Microbiol.">
        <title>Genomic Resource of Rice Seed Associated Bacteria.</title>
        <authorList>
            <person name="Midha S."/>
            <person name="Bansal K."/>
            <person name="Sharma S."/>
            <person name="Kumar N."/>
            <person name="Patil P.P."/>
            <person name="Chaudhry V."/>
            <person name="Patil P.B."/>
        </authorList>
    </citation>
    <scope>NUCLEOTIDE SEQUENCE [LARGE SCALE GENOMIC DNA]</scope>
    <source>
        <strain evidence="7 8">NS220</strain>
    </source>
</reference>
<evidence type="ECO:0000313" key="7">
    <source>
        <dbReference type="EMBL" id="KTR93277.1"/>
    </source>
</evidence>
<comment type="subcellular location">
    <subcellularLocation>
        <location evidence="1">Membrane</location>
        <topology evidence="1">Multi-pass membrane protein</topology>
    </subcellularLocation>
</comment>
<evidence type="ECO:0000313" key="8">
    <source>
        <dbReference type="Proteomes" id="UP000075025"/>
    </source>
</evidence>
<feature type="transmembrane region" description="Helical" evidence="5">
    <location>
        <begin position="183"/>
        <end position="202"/>
    </location>
</feature>
<dbReference type="SUPFAM" id="SSF52091">
    <property type="entry name" value="SpoIIaa-like"/>
    <property type="match status" value="1"/>
</dbReference>
<sequence>MTDALTRPRSEPTVLQAFRSPRLLTREILAGLVVAIALIPEAIAFSIIAGVDPRLGLFSSFVMAVAIAFLGGRPAMISAATGAIALVIAPVAREHGVDYLLATVILGGILQVILGLVGVAKLMRFIPRSVMVGFVNALAILIFTAQVPQLIGVPWAVYPIAAAGLLIMYLLPRVTKVVPAPLVAIVLLTGAAVVFGISVPTVGDQGALPESLPSLLIPNVPFRLDTLAIIFPFAVAMAIVGLLESLMTAALVDDITDTPSSKTRESLGQGAANVLSGLFGGMGGCAMIGQTMINVKASGARTRISTFLAGVFLLVLVLVFGDVVAIIPMAVLVAVMIVVSIATFDWHSIRPSTLRRMPVSETVVMVLTVAFTVWTHNLAIGVGVGVVAAAVLFARRVASLTSVTRSVEGDTARYVVEGELFFASSNDLTTKFAYHRDPAHVVIDLSRSHVWDASTVAALDAVQTKYAHLGTTVELEGMNATAARFHGRLSGELGAGH</sequence>
<dbReference type="CDD" id="cd07042">
    <property type="entry name" value="STAS_SulP_like_sulfate_transporter"/>
    <property type="match status" value="1"/>
</dbReference>
<feature type="transmembrane region" description="Helical" evidence="5">
    <location>
        <begin position="28"/>
        <end position="49"/>
    </location>
</feature>
<feature type="transmembrane region" description="Helical" evidence="5">
    <location>
        <begin position="302"/>
        <end position="320"/>
    </location>
</feature>
<dbReference type="EMBL" id="LDRT01000089">
    <property type="protein sequence ID" value="KTR93277.1"/>
    <property type="molecule type" value="Genomic_DNA"/>
</dbReference>